<dbReference type="SUPFAM" id="SSF46977">
    <property type="entry name" value="Succinate dehydrogenase/fumarate reductase flavoprotein C-terminal domain"/>
    <property type="match status" value="1"/>
</dbReference>
<feature type="domain" description="Fumarate reductase/succinate dehydrogenase flavoprotein-like C-terminal" evidence="4">
    <location>
        <begin position="484"/>
        <end position="600"/>
    </location>
</feature>
<dbReference type="InterPro" id="IPR030664">
    <property type="entry name" value="SdhA/FrdA/AprA"/>
</dbReference>
<name>A0A1Y4MVN8_9FIRM</name>
<dbReference type="AlphaFoldDB" id="A0A1Y4MVN8"/>
<dbReference type="InterPro" id="IPR015939">
    <property type="entry name" value="Fum_Rdtase/Succ_DH_flav-like_C"/>
</dbReference>
<dbReference type="Pfam" id="PF00890">
    <property type="entry name" value="FAD_binding_2"/>
    <property type="match status" value="1"/>
</dbReference>
<dbReference type="InterPro" id="IPR036188">
    <property type="entry name" value="FAD/NAD-bd_sf"/>
</dbReference>
<sequence>MAEWRCVRCTRPIIKNIKQALKRTALHRAANRRKAMIQKASPHDVIVIGSGGGGLRAAIGAAEAGARTLVISRGKANRSGATLLAGANISADIACDGASLSRLGISDCNKNDTREAWFSDLLHEGFFLNNQELVSLFVETAADRVEELVHWGMKVRGMEGKRELSVFGSDILDTLYAKAKACGVEFMEDTVFCDLVTENKTVAGAVCLGLYSGELLYLPAKAVVLATGGAHNVFPVNSGSTDLCGEGQAAALRAGAELVDMEMVSFCPTVTLYPSMYRGNILPYIFFSTGYGNLRNKYGKTFTDKYLSKKVERLALDSEWNKMLLSYAIQSEINAGKGTRTGGVYFDLDLYPKEILEELYTDLPPLKTGIYADIMKILEAGRALTVTPAAHYFEGGVHVNTNMETAVRGLYAAGECAGGMFGANRVSAATTEMLVEGARAGSSAGAYAREAGLAAASSDTLAAIESELLRPFANSGPRPGTLKKEIQDIAGGCLTVIRSGEKLEQALGQLNDMQDNALGQIGVTDQNRICNRQWLDYLEARSMLLTARAIVQSALLRGESRGVHIREDCFVTDNQAFFKNTVIENTSLASRLDDVKTPYMQAPRERMPYIDYIEQVVEKLN</sequence>
<dbReference type="InterPro" id="IPR037099">
    <property type="entry name" value="Fum_R/Succ_DH_flav-like_C_sf"/>
</dbReference>
<dbReference type="Gene3D" id="3.50.50.60">
    <property type="entry name" value="FAD/NAD(P)-binding domain"/>
    <property type="match status" value="1"/>
</dbReference>
<gene>
    <name evidence="5" type="ORF">B5F11_02575</name>
</gene>
<dbReference type="PIRSF" id="PIRSF000171">
    <property type="entry name" value="SDHA_APRA_LASPO"/>
    <property type="match status" value="1"/>
</dbReference>
<evidence type="ECO:0000256" key="1">
    <source>
        <dbReference type="ARBA" id="ARBA00022630"/>
    </source>
</evidence>
<evidence type="ECO:0000313" key="5">
    <source>
        <dbReference type="EMBL" id="OUP70972.1"/>
    </source>
</evidence>
<evidence type="ECO:0008006" key="7">
    <source>
        <dbReference type="Google" id="ProtNLM"/>
    </source>
</evidence>
<dbReference type="GO" id="GO:0033765">
    <property type="term" value="F:steroid dehydrogenase activity, acting on the CH-CH group of donors"/>
    <property type="evidence" value="ECO:0007669"/>
    <property type="project" value="UniProtKB-ARBA"/>
</dbReference>
<feature type="domain" description="FAD-dependent oxidoreductase 2 FAD-binding" evidence="3">
    <location>
        <begin position="44"/>
        <end position="428"/>
    </location>
</feature>
<evidence type="ECO:0000313" key="6">
    <source>
        <dbReference type="Proteomes" id="UP000196386"/>
    </source>
</evidence>
<comment type="caution">
    <text evidence="5">The sequence shown here is derived from an EMBL/GenBank/DDBJ whole genome shotgun (WGS) entry which is preliminary data.</text>
</comment>
<proteinExistence type="predicted"/>
<protein>
    <recommendedName>
        <fullName evidence="7">FAD-binding protein</fullName>
    </recommendedName>
</protein>
<dbReference type="PRINTS" id="PR00368">
    <property type="entry name" value="FADPNR"/>
</dbReference>
<dbReference type="PANTHER" id="PTHR11632:SF51">
    <property type="entry name" value="SUCCINATE DEHYDROGENASE [UBIQUINONE] FLAVOPROTEIN SUBUNIT, MITOCHONDRIAL"/>
    <property type="match status" value="1"/>
</dbReference>
<dbReference type="Gene3D" id="3.90.700.10">
    <property type="entry name" value="Succinate dehydrogenase/fumarate reductase flavoprotein, catalytic domain"/>
    <property type="match status" value="1"/>
</dbReference>
<dbReference type="PRINTS" id="PR00411">
    <property type="entry name" value="PNDRDTASEI"/>
</dbReference>
<dbReference type="InterPro" id="IPR027477">
    <property type="entry name" value="Succ_DH/fumarate_Rdtase_cat_sf"/>
</dbReference>
<organism evidence="5 6">
    <name type="scientific">Anaerotruncus colihominis</name>
    <dbReference type="NCBI Taxonomy" id="169435"/>
    <lineage>
        <taxon>Bacteria</taxon>
        <taxon>Bacillati</taxon>
        <taxon>Bacillota</taxon>
        <taxon>Clostridia</taxon>
        <taxon>Eubacteriales</taxon>
        <taxon>Oscillospiraceae</taxon>
        <taxon>Anaerotruncus</taxon>
    </lineage>
</organism>
<dbReference type="Pfam" id="PF02910">
    <property type="entry name" value="Succ_DH_flav_C"/>
    <property type="match status" value="1"/>
</dbReference>
<evidence type="ECO:0000259" key="4">
    <source>
        <dbReference type="Pfam" id="PF02910"/>
    </source>
</evidence>
<evidence type="ECO:0000259" key="3">
    <source>
        <dbReference type="Pfam" id="PF00890"/>
    </source>
</evidence>
<dbReference type="Proteomes" id="UP000196386">
    <property type="component" value="Unassembled WGS sequence"/>
</dbReference>
<dbReference type="EMBL" id="NFKP01000002">
    <property type="protein sequence ID" value="OUP70972.1"/>
    <property type="molecule type" value="Genomic_DNA"/>
</dbReference>
<evidence type="ECO:0000256" key="2">
    <source>
        <dbReference type="ARBA" id="ARBA00023002"/>
    </source>
</evidence>
<accession>A0A1Y4MVN8</accession>
<keyword evidence="2" id="KW-0560">Oxidoreductase</keyword>
<keyword evidence="1" id="KW-0285">Flavoprotein</keyword>
<dbReference type="InterPro" id="IPR003953">
    <property type="entry name" value="FAD-dep_OxRdtase_2_FAD-bd"/>
</dbReference>
<dbReference type="SUPFAM" id="SSF51905">
    <property type="entry name" value="FAD/NAD(P)-binding domain"/>
    <property type="match status" value="1"/>
</dbReference>
<reference evidence="6" key="1">
    <citation type="submission" date="2017-04" db="EMBL/GenBank/DDBJ databases">
        <title>Function of individual gut microbiota members based on whole genome sequencing of pure cultures obtained from chicken caecum.</title>
        <authorList>
            <person name="Medvecky M."/>
            <person name="Cejkova D."/>
            <person name="Polansky O."/>
            <person name="Karasova D."/>
            <person name="Kubasova T."/>
            <person name="Cizek A."/>
            <person name="Rychlik I."/>
        </authorList>
    </citation>
    <scope>NUCLEOTIDE SEQUENCE [LARGE SCALE GENOMIC DNA]</scope>
    <source>
        <strain evidence="6">An175</strain>
    </source>
</reference>
<dbReference type="PANTHER" id="PTHR11632">
    <property type="entry name" value="SUCCINATE DEHYDROGENASE 2 FLAVOPROTEIN SUBUNIT"/>
    <property type="match status" value="1"/>
</dbReference>
<dbReference type="Gene3D" id="1.20.58.100">
    <property type="entry name" value="Fumarate reductase/succinate dehydrogenase flavoprotein-like, C-terminal domain"/>
    <property type="match status" value="1"/>
</dbReference>